<feature type="transmembrane region" description="Helical" evidence="7">
    <location>
        <begin position="21"/>
        <end position="39"/>
    </location>
</feature>
<dbReference type="EMBL" id="BEYQ01000010">
    <property type="protein sequence ID" value="GBD54096.1"/>
    <property type="molecule type" value="Genomic_DNA"/>
</dbReference>
<dbReference type="PRINTS" id="PR00727">
    <property type="entry name" value="LEADERPTASE"/>
</dbReference>
<evidence type="ECO:0000256" key="3">
    <source>
        <dbReference type="ARBA" id="ARBA00009370"/>
    </source>
</evidence>
<dbReference type="EC" id="3.4.21.89" evidence="4 7"/>
<dbReference type="Pfam" id="PF10502">
    <property type="entry name" value="Peptidase_S26"/>
    <property type="match status" value="1"/>
</dbReference>
<dbReference type="RefSeq" id="WP_002738350.1">
    <property type="nucleotide sequence ID" value="NZ_BEIU01000006.1"/>
</dbReference>
<dbReference type="InterPro" id="IPR019756">
    <property type="entry name" value="Pept_S26A_signal_pept_1_Ser-AS"/>
</dbReference>
<evidence type="ECO:0000313" key="11">
    <source>
        <dbReference type="Proteomes" id="UP000236321"/>
    </source>
</evidence>
<dbReference type="GO" id="GO:0006465">
    <property type="term" value="P:signal peptide processing"/>
    <property type="evidence" value="ECO:0007669"/>
    <property type="project" value="InterPro"/>
</dbReference>
<dbReference type="GO" id="GO:0009003">
    <property type="term" value="F:signal peptidase activity"/>
    <property type="evidence" value="ECO:0007669"/>
    <property type="project" value="UniProtKB-EC"/>
</dbReference>
<dbReference type="InterPro" id="IPR019533">
    <property type="entry name" value="Peptidase_S26"/>
</dbReference>
<keyword evidence="7" id="KW-0472">Membrane</keyword>
<dbReference type="AlphaFoldDB" id="A0A2H6BVB0"/>
<dbReference type="Proteomes" id="UP000236321">
    <property type="component" value="Unassembled WGS sequence"/>
</dbReference>
<dbReference type="PANTHER" id="PTHR43390">
    <property type="entry name" value="SIGNAL PEPTIDASE I"/>
    <property type="match status" value="1"/>
</dbReference>
<evidence type="ECO:0000256" key="5">
    <source>
        <dbReference type="ARBA" id="ARBA00022670"/>
    </source>
</evidence>
<dbReference type="InterPro" id="IPR019758">
    <property type="entry name" value="Pept_S26A_signal_pept_1_CS"/>
</dbReference>
<dbReference type="InterPro" id="IPR019757">
    <property type="entry name" value="Pept_S26A_signal_pept_1_Lys-AS"/>
</dbReference>
<evidence type="ECO:0000256" key="4">
    <source>
        <dbReference type="ARBA" id="ARBA00013208"/>
    </source>
</evidence>
<evidence type="ECO:0000256" key="7">
    <source>
        <dbReference type="RuleBase" id="RU003993"/>
    </source>
</evidence>
<dbReference type="SUPFAM" id="SSF51306">
    <property type="entry name" value="LexA/Signal peptidase"/>
    <property type="match status" value="1"/>
</dbReference>
<accession>A0A2H6BVB0</accession>
<comment type="caution">
    <text evidence="10">The sequence shown here is derived from an EMBL/GenBank/DDBJ whole genome shotgun (WGS) entry which is preliminary data.</text>
</comment>
<dbReference type="CDD" id="cd06530">
    <property type="entry name" value="S26_SPase_I"/>
    <property type="match status" value="1"/>
</dbReference>
<dbReference type="InterPro" id="IPR000223">
    <property type="entry name" value="Pept_S26A_signal_pept_1"/>
</dbReference>
<feature type="domain" description="Peptidase S26" evidence="9">
    <location>
        <begin position="19"/>
        <end position="179"/>
    </location>
</feature>
<evidence type="ECO:0000256" key="8">
    <source>
        <dbReference type="RuleBase" id="RU362042"/>
    </source>
</evidence>
<dbReference type="InterPro" id="IPR036286">
    <property type="entry name" value="LexA/Signal_pep-like_sf"/>
</dbReference>
<dbReference type="Gene3D" id="2.10.109.10">
    <property type="entry name" value="Umud Fragment, subunit A"/>
    <property type="match status" value="1"/>
</dbReference>
<dbReference type="PANTHER" id="PTHR43390:SF1">
    <property type="entry name" value="CHLOROPLAST PROCESSING PEPTIDASE"/>
    <property type="match status" value="1"/>
</dbReference>
<sequence>MQEQEINKDKSKSFWASIRENLQIITIALVLALLIRTFVAEPRFIPSDSMLPTLEQGDRLVVEKLSYDFHPPRRGDIVVFEPPAQLQLQGYQKNQAFIKRVIATPGDVIAVKEGKIYLNNQPLAEDYILESPQYNLMPLLVPENNLFVMGDNRNNSNDSHIWGFLPENNVIGRAVFRFFPFNRLGILGGGIANRNF</sequence>
<keyword evidence="6 7" id="KW-0378">Hydrolase</keyword>
<comment type="catalytic activity">
    <reaction evidence="1 7">
        <text>Cleavage of hydrophobic, N-terminal signal or leader sequences from secreted and periplasmic proteins.</text>
        <dbReference type="EC" id="3.4.21.89"/>
    </reaction>
</comment>
<evidence type="ECO:0000256" key="2">
    <source>
        <dbReference type="ARBA" id="ARBA00004401"/>
    </source>
</evidence>
<evidence type="ECO:0000259" key="9">
    <source>
        <dbReference type="Pfam" id="PF10502"/>
    </source>
</evidence>
<keyword evidence="5 7" id="KW-0645">Protease</keyword>
<evidence type="ECO:0000256" key="6">
    <source>
        <dbReference type="ARBA" id="ARBA00022801"/>
    </source>
</evidence>
<dbReference type="GO" id="GO:0004252">
    <property type="term" value="F:serine-type endopeptidase activity"/>
    <property type="evidence" value="ECO:0007669"/>
    <property type="project" value="InterPro"/>
</dbReference>
<proteinExistence type="inferred from homology"/>
<comment type="similarity">
    <text evidence="3 8">Belongs to the peptidase S26 family.</text>
</comment>
<organism evidence="10 11">
    <name type="scientific">Microcystis aeruginosa NIES-298</name>
    <dbReference type="NCBI Taxonomy" id="449468"/>
    <lineage>
        <taxon>Bacteria</taxon>
        <taxon>Bacillati</taxon>
        <taxon>Cyanobacteriota</taxon>
        <taxon>Cyanophyceae</taxon>
        <taxon>Oscillatoriophycideae</taxon>
        <taxon>Chroococcales</taxon>
        <taxon>Microcystaceae</taxon>
        <taxon>Microcystis</taxon>
    </lineage>
</organism>
<evidence type="ECO:0000256" key="1">
    <source>
        <dbReference type="ARBA" id="ARBA00000677"/>
    </source>
</evidence>
<dbReference type="GO" id="GO:0005886">
    <property type="term" value="C:plasma membrane"/>
    <property type="evidence" value="ECO:0007669"/>
    <property type="project" value="UniProtKB-SubCell"/>
</dbReference>
<dbReference type="PROSITE" id="PS00761">
    <property type="entry name" value="SPASE_I_3"/>
    <property type="match status" value="1"/>
</dbReference>
<dbReference type="PROSITE" id="PS00760">
    <property type="entry name" value="SPASE_I_2"/>
    <property type="match status" value="1"/>
</dbReference>
<name>A0A2H6BVB0_MICAE</name>
<keyword evidence="7" id="KW-1133">Transmembrane helix</keyword>
<protein>
    <recommendedName>
        <fullName evidence="4 7">Signal peptidase I</fullName>
        <ecNumber evidence="4 7">3.4.21.89</ecNumber>
    </recommendedName>
</protein>
<dbReference type="NCBIfam" id="TIGR02227">
    <property type="entry name" value="sigpep_I_bact"/>
    <property type="match status" value="1"/>
</dbReference>
<dbReference type="PROSITE" id="PS00501">
    <property type="entry name" value="SPASE_I_1"/>
    <property type="match status" value="1"/>
</dbReference>
<reference evidence="11" key="1">
    <citation type="submission" date="2017-12" db="EMBL/GenBank/DDBJ databases">
        <title>Improved Draft Genome Sequence of Microcystis aeruginosa NIES-298, a Microcystin-Producing Cyanobacterium from Lake Kasumigaura, Japan.</title>
        <authorList>
            <person name="Yamaguchi H."/>
            <person name="Suzuki S."/>
            <person name="Kawachi M."/>
        </authorList>
    </citation>
    <scope>NUCLEOTIDE SEQUENCE [LARGE SCALE GENOMIC DNA]</scope>
    <source>
        <strain evidence="11">NIES-298</strain>
    </source>
</reference>
<keyword evidence="7" id="KW-0812">Transmembrane</keyword>
<gene>
    <name evidence="10" type="ORF">BGM30_31890</name>
</gene>
<comment type="subcellular location">
    <subcellularLocation>
        <location evidence="2">Cell membrane</location>
        <topology evidence="2">Single-pass type II membrane protein</topology>
    </subcellularLocation>
    <subcellularLocation>
        <location evidence="8">Membrane</location>
        <topology evidence="8">Single-pass type II membrane protein</topology>
    </subcellularLocation>
</comment>
<evidence type="ECO:0000313" key="10">
    <source>
        <dbReference type="EMBL" id="GBD54096.1"/>
    </source>
</evidence>